<feature type="region of interest" description="Disordered" evidence="2">
    <location>
        <begin position="695"/>
        <end position="760"/>
    </location>
</feature>
<feature type="region of interest" description="Disordered" evidence="2">
    <location>
        <begin position="399"/>
        <end position="418"/>
    </location>
</feature>
<keyword evidence="1" id="KW-0175">Coiled coil</keyword>
<evidence type="ECO:0000259" key="3">
    <source>
        <dbReference type="Pfam" id="PF12937"/>
    </source>
</evidence>
<feature type="region of interest" description="Disordered" evidence="2">
    <location>
        <begin position="548"/>
        <end position="618"/>
    </location>
</feature>
<comment type="caution">
    <text evidence="4">The sequence shown here is derived from an EMBL/GenBank/DDBJ whole genome shotgun (WGS) entry which is preliminary data.</text>
</comment>
<dbReference type="Proteomes" id="UP001159428">
    <property type="component" value="Unassembled WGS sequence"/>
</dbReference>
<reference evidence="4 5" key="1">
    <citation type="submission" date="2022-05" db="EMBL/GenBank/DDBJ databases">
        <authorList>
            <consortium name="Genoscope - CEA"/>
            <person name="William W."/>
        </authorList>
    </citation>
    <scope>NUCLEOTIDE SEQUENCE [LARGE SCALE GENOMIC DNA]</scope>
</reference>
<evidence type="ECO:0000313" key="4">
    <source>
        <dbReference type="EMBL" id="CAH3122884.1"/>
    </source>
</evidence>
<dbReference type="AlphaFoldDB" id="A0AAU9WR75"/>
<feature type="coiled-coil region" evidence="1">
    <location>
        <begin position="181"/>
        <end position="292"/>
    </location>
</feature>
<feature type="compositionally biased region" description="Basic and acidic residues" evidence="2">
    <location>
        <begin position="409"/>
        <end position="418"/>
    </location>
</feature>
<feature type="compositionally biased region" description="Polar residues" evidence="2">
    <location>
        <begin position="571"/>
        <end position="597"/>
    </location>
</feature>
<protein>
    <recommendedName>
        <fullName evidence="3">F-box domain-containing protein</fullName>
    </recommendedName>
</protein>
<accession>A0AAU9WR75</accession>
<dbReference type="InterPro" id="IPR001810">
    <property type="entry name" value="F-box_dom"/>
</dbReference>
<dbReference type="Pfam" id="PF12937">
    <property type="entry name" value="F-box-like"/>
    <property type="match status" value="1"/>
</dbReference>
<evidence type="ECO:0000256" key="1">
    <source>
        <dbReference type="SAM" id="Coils"/>
    </source>
</evidence>
<feature type="compositionally biased region" description="Basic residues" evidence="2">
    <location>
        <begin position="555"/>
        <end position="567"/>
    </location>
</feature>
<keyword evidence="5" id="KW-1185">Reference proteome</keyword>
<sequence>MYENGMGPVAQETEETSASDSILFNSDSLCSSLGLSQDLAVNENGLNENLNMEYPEESVFSASDTEADSAISLVKCLNSASPSSSLVCRRNDNSAIMRLNNELLKAKKSNWEVLDALAKAYRDIKDLRLREQRVNVILSSCDSKLSCTNGLNESLLLPDSKIIELQLALRREESVKTREDFRALMKERDKLKELLAESENERRLVSFTSDHRERELELAQSRIRDLTANIKEKDAKISSAQDKLAAFEKDMKQKNEELGKILDEKYSFRDAVVRSEQEVEALTEKLQNLLLYKEENVKNSNYTGHSLGIQTDNSRHLSEGQVIVEDERLQDELRVLEARHNEDMRVINDLRAQLKEWERIVAAMNKHVEDTNQQQLKARNEIAEYVRMLEKQLRELKKNNRSIANRQSDSTRDKEKWCTEATTQSEPAKLEELEDWQHTSQELELNQSADVNFIDYLKCSQSSEVDGEKDLKDSLRDSEIIAVDLDNVFASEEESFDFRLQSSTGLVVQPDDVRMARVAFAETFVAHVPEVRTVTNVSDASATNVRDSYVSVQRPARKTGSGKRRKLPQATRKTSVSSTNSEISQSDETLSITSSESHISRDATNMRRVSRGGSGRRLPTVPVGIVEIDVGPMKVDVSADNSAVRQPPAVASIYQKGLTVPSSLRQDSGFGESLRISPVPTSKDHVFGFNKLRRKFNKEKRGPGSPKVDDTRDSKKERLRRKLCLGGTSRRRNSVGTVSSVSDSFKSVTPLNSDAEDEGRSVNESFDWENLSPSIKTSTPRKGIEQRIKGGFPQRSKQITGQRKRSALLLVFRHLNPVELCGLARVCREWRALSEHPSLWKHVTLHEIPLNNMALQVISRRCSSTQSLRLKGLRKVRSKDKCNSSKTSEDLRCYLERGMEYILKAAGSSLLSLHVEDCGPLISDRCLALAGSHCKELQAFIYISDSYPACPEALWALWACRQLVTLIVPPMFPCDHPGRFNDKSVETIANCWPNMRHLSVGGPSLSSAGLTYIAKGCLRLQELELDRTIAIDEEIAHAMCLCGLRGLETISFTFTPVSPGAIKELLGACPRLERIEVHIGISDYFIDVDDDATKRKYSRIVKKLEALKGENQEFARVLWIKSDYG</sequence>
<dbReference type="InterPro" id="IPR052283">
    <property type="entry name" value="GenomicStab_NeuMorph_Reg"/>
</dbReference>
<gene>
    <name evidence="4" type="ORF">PMEA_00009842</name>
</gene>
<dbReference type="InterPro" id="IPR032675">
    <property type="entry name" value="LRR_dom_sf"/>
</dbReference>
<dbReference type="CDD" id="cd22109">
    <property type="entry name" value="F-box_FBXO41"/>
    <property type="match status" value="1"/>
</dbReference>
<feature type="compositionally biased region" description="Basic residues" evidence="2">
    <location>
        <begin position="717"/>
        <end position="733"/>
    </location>
</feature>
<dbReference type="PANTHER" id="PTHR15739:SF5">
    <property type="entry name" value="LD23158P"/>
    <property type="match status" value="1"/>
</dbReference>
<dbReference type="Gene3D" id="3.80.10.10">
    <property type="entry name" value="Ribonuclease Inhibitor"/>
    <property type="match status" value="1"/>
</dbReference>
<feature type="compositionally biased region" description="Basic and acidic residues" evidence="2">
    <location>
        <begin position="699"/>
        <end position="716"/>
    </location>
</feature>
<proteinExistence type="predicted"/>
<dbReference type="EMBL" id="CALNXJ010000019">
    <property type="protein sequence ID" value="CAH3122884.1"/>
    <property type="molecule type" value="Genomic_DNA"/>
</dbReference>
<evidence type="ECO:0000313" key="5">
    <source>
        <dbReference type="Proteomes" id="UP001159428"/>
    </source>
</evidence>
<dbReference type="SUPFAM" id="SSF52047">
    <property type="entry name" value="RNI-like"/>
    <property type="match status" value="1"/>
</dbReference>
<feature type="compositionally biased region" description="Polar residues" evidence="2">
    <location>
        <begin position="734"/>
        <end position="752"/>
    </location>
</feature>
<evidence type="ECO:0000256" key="2">
    <source>
        <dbReference type="SAM" id="MobiDB-lite"/>
    </source>
</evidence>
<name>A0AAU9WR75_9CNID</name>
<organism evidence="4 5">
    <name type="scientific">Pocillopora meandrina</name>
    <dbReference type="NCBI Taxonomy" id="46732"/>
    <lineage>
        <taxon>Eukaryota</taxon>
        <taxon>Metazoa</taxon>
        <taxon>Cnidaria</taxon>
        <taxon>Anthozoa</taxon>
        <taxon>Hexacorallia</taxon>
        <taxon>Scleractinia</taxon>
        <taxon>Astrocoeniina</taxon>
        <taxon>Pocilloporidae</taxon>
        <taxon>Pocillopora</taxon>
    </lineage>
</organism>
<dbReference type="PANTHER" id="PTHR15739">
    <property type="entry name" value="ZINC FINGER PROTEIN"/>
    <property type="match status" value="1"/>
</dbReference>
<feature type="domain" description="F-box" evidence="3">
    <location>
        <begin position="808"/>
        <end position="845"/>
    </location>
</feature>